<evidence type="ECO:0000256" key="8">
    <source>
        <dbReference type="SAM" id="MobiDB-lite"/>
    </source>
</evidence>
<evidence type="ECO:0000256" key="1">
    <source>
        <dbReference type="ARBA" id="ARBA00004906"/>
    </source>
</evidence>
<comment type="pathway">
    <text evidence="1">Protein modification; protein ubiquitination.</text>
</comment>
<evidence type="ECO:0000256" key="4">
    <source>
        <dbReference type="ARBA" id="ARBA00022737"/>
    </source>
</evidence>
<evidence type="ECO:0000256" key="5">
    <source>
        <dbReference type="ARBA" id="ARBA00022771"/>
    </source>
</evidence>
<dbReference type="PANTHER" id="PTHR24202:SF4">
    <property type="entry name" value="E3 UBIQUITIN-PROTEIN LIGASE MIB2-RELATED"/>
    <property type="match status" value="1"/>
</dbReference>
<evidence type="ECO:0000256" key="6">
    <source>
        <dbReference type="ARBA" id="ARBA00022786"/>
    </source>
</evidence>
<dbReference type="InterPro" id="IPR000719">
    <property type="entry name" value="Prot_kinase_dom"/>
</dbReference>
<comment type="caution">
    <text evidence="10">The sequence shown here is derived from an EMBL/GenBank/DDBJ whole genome shotgun (WGS) entry which is preliminary data.</text>
</comment>
<feature type="domain" description="Protein kinase" evidence="9">
    <location>
        <begin position="8"/>
        <end position="255"/>
    </location>
</feature>
<keyword evidence="11" id="KW-1185">Reference proteome</keyword>
<dbReference type="GO" id="GO:0005524">
    <property type="term" value="F:ATP binding"/>
    <property type="evidence" value="ECO:0007669"/>
    <property type="project" value="InterPro"/>
</dbReference>
<dbReference type="AlphaFoldDB" id="A0AAD9NCG5"/>
<evidence type="ECO:0000256" key="3">
    <source>
        <dbReference type="ARBA" id="ARBA00022723"/>
    </source>
</evidence>
<dbReference type="EMBL" id="JAODUO010001479">
    <property type="protein sequence ID" value="KAK2163136.1"/>
    <property type="molecule type" value="Genomic_DNA"/>
</dbReference>
<keyword evidence="2" id="KW-0808">Transferase</keyword>
<evidence type="ECO:0000259" key="9">
    <source>
        <dbReference type="PROSITE" id="PS50011"/>
    </source>
</evidence>
<reference evidence="10" key="1">
    <citation type="journal article" date="2023" name="Mol. Biol. Evol.">
        <title>Third-Generation Sequencing Reveals the Adaptive Role of the Epigenome in Three Deep-Sea Polychaetes.</title>
        <authorList>
            <person name="Perez M."/>
            <person name="Aroh O."/>
            <person name="Sun Y."/>
            <person name="Lan Y."/>
            <person name="Juniper S.K."/>
            <person name="Young C.R."/>
            <person name="Angers B."/>
            <person name="Qian P.Y."/>
        </authorList>
    </citation>
    <scope>NUCLEOTIDE SEQUENCE</scope>
    <source>
        <strain evidence="10">R07B-5</strain>
    </source>
</reference>
<dbReference type="GO" id="GO:0016567">
    <property type="term" value="P:protein ubiquitination"/>
    <property type="evidence" value="ECO:0007669"/>
    <property type="project" value="TreeGrafter"/>
</dbReference>
<dbReference type="Gene3D" id="3.30.200.20">
    <property type="entry name" value="Phosphorylase Kinase, domain 1"/>
    <property type="match status" value="1"/>
</dbReference>
<feature type="compositionally biased region" description="Basic and acidic residues" evidence="8">
    <location>
        <begin position="271"/>
        <end position="281"/>
    </location>
</feature>
<evidence type="ECO:0000313" key="10">
    <source>
        <dbReference type="EMBL" id="KAK2163136.1"/>
    </source>
</evidence>
<dbReference type="GO" id="GO:0008270">
    <property type="term" value="F:zinc ion binding"/>
    <property type="evidence" value="ECO:0007669"/>
    <property type="project" value="UniProtKB-KW"/>
</dbReference>
<name>A0AAD9NCG5_RIDPI</name>
<dbReference type="InterPro" id="IPR040847">
    <property type="entry name" value="SH3_15"/>
</dbReference>
<feature type="region of interest" description="Disordered" evidence="8">
    <location>
        <begin position="271"/>
        <end position="300"/>
    </location>
</feature>
<keyword evidence="3" id="KW-0479">Metal-binding</keyword>
<dbReference type="Proteomes" id="UP001209878">
    <property type="component" value="Unassembled WGS sequence"/>
</dbReference>
<dbReference type="InterPro" id="IPR011009">
    <property type="entry name" value="Kinase-like_dom_sf"/>
</dbReference>
<evidence type="ECO:0000256" key="7">
    <source>
        <dbReference type="ARBA" id="ARBA00022833"/>
    </source>
</evidence>
<dbReference type="Pfam" id="PF07714">
    <property type="entry name" value="PK_Tyr_Ser-Thr"/>
    <property type="match status" value="1"/>
</dbReference>
<dbReference type="GO" id="GO:0004672">
    <property type="term" value="F:protein kinase activity"/>
    <property type="evidence" value="ECO:0007669"/>
    <property type="project" value="InterPro"/>
</dbReference>
<organism evidence="10 11">
    <name type="scientific">Ridgeia piscesae</name>
    <name type="common">Tubeworm</name>
    <dbReference type="NCBI Taxonomy" id="27915"/>
    <lineage>
        <taxon>Eukaryota</taxon>
        <taxon>Metazoa</taxon>
        <taxon>Spiralia</taxon>
        <taxon>Lophotrochozoa</taxon>
        <taxon>Annelida</taxon>
        <taxon>Polychaeta</taxon>
        <taxon>Sedentaria</taxon>
        <taxon>Canalipalpata</taxon>
        <taxon>Sabellida</taxon>
        <taxon>Siboglinidae</taxon>
        <taxon>Ridgeia</taxon>
    </lineage>
</organism>
<gene>
    <name evidence="10" type="ORF">NP493_1479g00033</name>
</gene>
<dbReference type="Gene3D" id="1.10.510.10">
    <property type="entry name" value="Transferase(Phosphotransferase) domain 1"/>
    <property type="match status" value="1"/>
</dbReference>
<keyword evidence="4" id="KW-0677">Repeat</keyword>
<keyword evidence="7" id="KW-0862">Zinc</keyword>
<sequence length="608" mass="67385">MELGLYSVDTRTKLGQGSFGVVYKGRVTKTGAPVSVKQLEIRTDEHGARAMDEMKKYERLPAHPNLVKLLDFHYKNNAFWLCARGIAHMHRKEHHMLHRNLKPANIMLALQGDNLVIKLTDFGLAKDIDMTTTSQLKSIAGTPAFMAPEIYEKKPYTDAVDVFTLGLVFLGLLLHEKEDTYVVPSTETMSNLIPVAVQMITAKSSGGKQPVVISVTKSDTAKEQTVKSLISKMVVLEEDKRVSAQEVVDALKSIVESESIEAPTELKKAVTAKEEVAKEEPPAEDAVGGDGATHPQLRRERSHLEQILKDKVTEKAKRDDSGLADEMLQQLLVGIPLLRMMGLVRSEESTKDDAEKDGREVFKVGERVKIETDKKTAVELQEGHGGWVDGMEKYLGRVGVIKRQILHVFKVEFEDGQVLSYNPALLHKLDGSSAGSSPKQNVAQAKANSRFKGDDVVQISKDVDKVKRLQKGHGGWTGDMAKCIGLKGIVHRVDSDGDVYVECINQDKWTFNPDVLELVDTAAVAIRKGSLVLVIDDLEYVRDLQDDKHGGWNEAMRRVLGRAGTVSELLSIECVKVTFAERGWAMNTKALKHVATEGRTTHIIWCLI</sequence>
<keyword evidence="5" id="KW-0863">Zinc-finger</keyword>
<evidence type="ECO:0000313" key="11">
    <source>
        <dbReference type="Proteomes" id="UP001209878"/>
    </source>
</evidence>
<dbReference type="PROSITE" id="PS50011">
    <property type="entry name" value="PROTEIN_KINASE_DOM"/>
    <property type="match status" value="1"/>
</dbReference>
<dbReference type="GO" id="GO:0005737">
    <property type="term" value="C:cytoplasm"/>
    <property type="evidence" value="ECO:0007669"/>
    <property type="project" value="TreeGrafter"/>
</dbReference>
<dbReference type="Pfam" id="PF18346">
    <property type="entry name" value="SH3_15"/>
    <property type="match status" value="3"/>
</dbReference>
<proteinExistence type="predicted"/>
<accession>A0AAD9NCG5</accession>
<keyword evidence="6" id="KW-0833">Ubl conjugation pathway</keyword>
<evidence type="ECO:0000256" key="2">
    <source>
        <dbReference type="ARBA" id="ARBA00022679"/>
    </source>
</evidence>
<protein>
    <recommendedName>
        <fullName evidence="9">Protein kinase domain-containing protein</fullName>
    </recommendedName>
</protein>
<dbReference type="SUPFAM" id="SSF56112">
    <property type="entry name" value="Protein kinase-like (PK-like)"/>
    <property type="match status" value="1"/>
</dbReference>
<dbReference type="InterPro" id="IPR001245">
    <property type="entry name" value="Ser-Thr/Tyr_kinase_cat_dom"/>
</dbReference>
<dbReference type="PANTHER" id="PTHR24202">
    <property type="entry name" value="E3 UBIQUITIN-PROTEIN LIGASE MIB2"/>
    <property type="match status" value="1"/>
</dbReference>
<dbReference type="Pfam" id="PF00069">
    <property type="entry name" value="Pkinase"/>
    <property type="match status" value="1"/>
</dbReference>